<dbReference type="InterPro" id="IPR036412">
    <property type="entry name" value="HAD-like_sf"/>
</dbReference>
<dbReference type="AlphaFoldDB" id="A0A1H9SU37"/>
<dbReference type="GO" id="GO:0016791">
    <property type="term" value="F:phosphatase activity"/>
    <property type="evidence" value="ECO:0007669"/>
    <property type="project" value="TreeGrafter"/>
</dbReference>
<dbReference type="InterPro" id="IPR023214">
    <property type="entry name" value="HAD_sf"/>
</dbReference>
<dbReference type="InterPro" id="IPR000150">
    <property type="entry name" value="Cof"/>
</dbReference>
<dbReference type="NCBIfam" id="TIGR00099">
    <property type="entry name" value="Cof-subfamily"/>
    <property type="match status" value="1"/>
</dbReference>
<dbReference type="SFLD" id="SFLDG01140">
    <property type="entry name" value="C2.B:_Phosphomannomutase_and_P"/>
    <property type="match status" value="1"/>
</dbReference>
<dbReference type="Gene3D" id="3.40.50.1000">
    <property type="entry name" value="HAD superfamily/HAD-like"/>
    <property type="match status" value="1"/>
</dbReference>
<dbReference type="OrthoDB" id="9806027at2"/>
<reference evidence="1 2" key="1">
    <citation type="submission" date="2016-10" db="EMBL/GenBank/DDBJ databases">
        <authorList>
            <person name="de Groot N.N."/>
        </authorList>
    </citation>
    <scope>NUCLEOTIDE SEQUENCE [LARGE SCALE GENOMIC DNA]</scope>
    <source>
        <strain evidence="1 2">DSM 13760</strain>
    </source>
</reference>
<dbReference type="PROSITE" id="PS01229">
    <property type="entry name" value="COF_2"/>
    <property type="match status" value="1"/>
</dbReference>
<evidence type="ECO:0000313" key="1">
    <source>
        <dbReference type="EMBL" id="SER87903.1"/>
    </source>
</evidence>
<dbReference type="CDD" id="cd07516">
    <property type="entry name" value="HAD_Pase"/>
    <property type="match status" value="1"/>
</dbReference>
<dbReference type="SFLD" id="SFLDG01144">
    <property type="entry name" value="C2.B.4:_PGP_Like"/>
    <property type="match status" value="1"/>
</dbReference>
<keyword evidence="2" id="KW-1185">Reference proteome</keyword>
<evidence type="ECO:0008006" key="3">
    <source>
        <dbReference type="Google" id="ProtNLM"/>
    </source>
</evidence>
<dbReference type="GO" id="GO:0005829">
    <property type="term" value="C:cytosol"/>
    <property type="evidence" value="ECO:0007669"/>
    <property type="project" value="TreeGrafter"/>
</dbReference>
<dbReference type="SUPFAM" id="SSF56784">
    <property type="entry name" value="HAD-like"/>
    <property type="match status" value="1"/>
</dbReference>
<dbReference type="EMBL" id="FOHA01000009">
    <property type="protein sequence ID" value="SER87903.1"/>
    <property type="molecule type" value="Genomic_DNA"/>
</dbReference>
<dbReference type="Proteomes" id="UP000198948">
    <property type="component" value="Unassembled WGS sequence"/>
</dbReference>
<dbReference type="SFLD" id="SFLDS00003">
    <property type="entry name" value="Haloacid_Dehalogenase"/>
    <property type="match status" value="1"/>
</dbReference>
<sequence>MVRLIASDMDGTLLNEKMVISDINAAAIKEAERHGIKFMIATGRGYSEAWPLLQEAGINCPLITLNGAQTIDGEGKIIETIGLEKKTVHEILAIFKKHNLYAELVTSKGIYSNDQAKRIESVAALITRLNSDVSYKMGVALAAARPEIININYIDDYNAIVDDPAIEVLKLLAFSTTPDKLTGAKAELADMEHLAITASSQTNIEINHVKAQKGIALTKVAHKLDIPMSEVMAIGDNFNDVSMLLAADVSFAMGNAEEEVKKKARYVTSDNNDNGVAEAIFRVINEKL</sequence>
<dbReference type="PANTHER" id="PTHR10000">
    <property type="entry name" value="PHOSPHOSERINE PHOSPHATASE"/>
    <property type="match status" value="1"/>
</dbReference>
<dbReference type="PANTHER" id="PTHR10000:SF55">
    <property type="entry name" value="5-AMINO-6-(5-PHOSPHO-D-RIBITYLAMINO)URACIL PHOSPHATASE YCSE"/>
    <property type="match status" value="1"/>
</dbReference>
<dbReference type="NCBIfam" id="TIGR01484">
    <property type="entry name" value="HAD-SF-IIB"/>
    <property type="match status" value="1"/>
</dbReference>
<dbReference type="GO" id="GO:0000287">
    <property type="term" value="F:magnesium ion binding"/>
    <property type="evidence" value="ECO:0007669"/>
    <property type="project" value="TreeGrafter"/>
</dbReference>
<dbReference type="PROSITE" id="PS01228">
    <property type="entry name" value="COF_1"/>
    <property type="match status" value="1"/>
</dbReference>
<proteinExistence type="predicted"/>
<gene>
    <name evidence="1" type="ORF">SAMN04488559_1094</name>
</gene>
<accession>A0A1H9SU37</accession>
<dbReference type="Gene3D" id="3.30.1240.10">
    <property type="match status" value="1"/>
</dbReference>
<evidence type="ECO:0000313" key="2">
    <source>
        <dbReference type="Proteomes" id="UP000198948"/>
    </source>
</evidence>
<organism evidence="1 2">
    <name type="scientific">Isobaculum melis</name>
    <dbReference type="NCBI Taxonomy" id="142588"/>
    <lineage>
        <taxon>Bacteria</taxon>
        <taxon>Bacillati</taxon>
        <taxon>Bacillota</taxon>
        <taxon>Bacilli</taxon>
        <taxon>Lactobacillales</taxon>
        <taxon>Carnobacteriaceae</taxon>
        <taxon>Isobaculum</taxon>
    </lineage>
</organism>
<dbReference type="STRING" id="142588.SAMN04488559_1094"/>
<name>A0A1H9SU37_9LACT</name>
<dbReference type="Pfam" id="PF08282">
    <property type="entry name" value="Hydrolase_3"/>
    <property type="match status" value="1"/>
</dbReference>
<dbReference type="InterPro" id="IPR006379">
    <property type="entry name" value="HAD-SF_hydro_IIB"/>
</dbReference>
<protein>
    <recommendedName>
        <fullName evidence="3">Haloacid dehalogenase-like hydrolase</fullName>
    </recommendedName>
</protein>
<dbReference type="RefSeq" id="WP_092652143.1">
    <property type="nucleotide sequence ID" value="NZ_FOHA01000009.1"/>
</dbReference>